<dbReference type="Proteomes" id="UP001234343">
    <property type="component" value="Unassembled WGS sequence"/>
</dbReference>
<dbReference type="SUPFAM" id="SSF56925">
    <property type="entry name" value="OMPA-like"/>
    <property type="match status" value="1"/>
</dbReference>
<proteinExistence type="predicted"/>
<name>A0ABT7SZN3_9ALTE</name>
<keyword evidence="2" id="KW-1185">Reference proteome</keyword>
<protein>
    <submittedName>
        <fullName evidence="1">Acyloxyacyl hydrolase</fullName>
    </submittedName>
</protein>
<dbReference type="Pfam" id="PF09411">
    <property type="entry name" value="PagL"/>
    <property type="match status" value="1"/>
</dbReference>
<dbReference type="InterPro" id="IPR011250">
    <property type="entry name" value="OMP/PagP_B-barrel"/>
</dbReference>
<dbReference type="EMBL" id="JAUCBP010000012">
    <property type="protein sequence ID" value="MDM7861652.1"/>
    <property type="molecule type" value="Genomic_DNA"/>
</dbReference>
<accession>A0ABT7SZN3</accession>
<comment type="caution">
    <text evidence="1">The sequence shown here is derived from an EMBL/GenBank/DDBJ whole genome shotgun (WGS) entry which is preliminary data.</text>
</comment>
<dbReference type="Gene3D" id="2.40.160.20">
    <property type="match status" value="1"/>
</dbReference>
<dbReference type="GO" id="GO:0016787">
    <property type="term" value="F:hydrolase activity"/>
    <property type="evidence" value="ECO:0007669"/>
    <property type="project" value="UniProtKB-KW"/>
</dbReference>
<dbReference type="InterPro" id="IPR018550">
    <property type="entry name" value="Lipid-A_deacylase-rel"/>
</dbReference>
<keyword evidence="1" id="KW-0378">Hydrolase</keyword>
<gene>
    <name evidence="1" type="ORF">QTP81_13710</name>
</gene>
<evidence type="ECO:0000313" key="2">
    <source>
        <dbReference type="Proteomes" id="UP001234343"/>
    </source>
</evidence>
<reference evidence="1 2" key="1">
    <citation type="submission" date="2023-06" db="EMBL/GenBank/DDBJ databases">
        <title>Alteromonas sp. ASW11-36 isolated from intertidal sand.</title>
        <authorList>
            <person name="Li Y."/>
        </authorList>
    </citation>
    <scope>NUCLEOTIDE SEQUENCE [LARGE SCALE GENOMIC DNA]</scope>
    <source>
        <strain evidence="1 2">ASW11-36</strain>
    </source>
</reference>
<organism evidence="1 2">
    <name type="scientific">Alteromonas arenosi</name>
    <dbReference type="NCBI Taxonomy" id="3055817"/>
    <lineage>
        <taxon>Bacteria</taxon>
        <taxon>Pseudomonadati</taxon>
        <taxon>Pseudomonadota</taxon>
        <taxon>Gammaproteobacteria</taxon>
        <taxon>Alteromonadales</taxon>
        <taxon>Alteromonadaceae</taxon>
        <taxon>Alteromonas/Salinimonas group</taxon>
        <taxon>Alteromonas</taxon>
    </lineage>
</organism>
<dbReference type="RefSeq" id="WP_289366298.1">
    <property type="nucleotide sequence ID" value="NZ_JAUCBP010000012.1"/>
</dbReference>
<sequence>MGLAWGEAASRWELDRGINKLHPDSWRFTLGKPQLYQWPLTDEWRIELDLEANLYHWDDPFRDRSISVISAVPLFKAITSSEDLDYYLGLGIGVAAMDSDIWMDRQLGSHLQFEDRVELGLRYYRHQFSLGLSHFSNADIADINHGVNVYQIGYSYFF</sequence>
<evidence type="ECO:0000313" key="1">
    <source>
        <dbReference type="EMBL" id="MDM7861652.1"/>
    </source>
</evidence>